<dbReference type="PANTHER" id="PTHR23426">
    <property type="entry name" value="FERREDOXIN/ADRENODOXIN"/>
    <property type="match status" value="1"/>
</dbReference>
<dbReference type="InterPro" id="IPR036010">
    <property type="entry name" value="2Fe-2S_ferredoxin-like_sf"/>
</dbReference>
<dbReference type="SUPFAM" id="SSF54292">
    <property type="entry name" value="2Fe-2S ferredoxin-like"/>
    <property type="match status" value="1"/>
</dbReference>
<dbReference type="GO" id="GO:0051537">
    <property type="term" value="F:2 iron, 2 sulfur cluster binding"/>
    <property type="evidence" value="ECO:0007669"/>
    <property type="project" value="UniProtKB-KW"/>
</dbReference>
<dbReference type="PANTHER" id="PTHR23426:SF65">
    <property type="entry name" value="FERREDOXIN-2, MITOCHONDRIAL"/>
    <property type="match status" value="1"/>
</dbReference>
<evidence type="ECO:0000313" key="8">
    <source>
        <dbReference type="EMBL" id="KAF9052587.1"/>
    </source>
</evidence>
<dbReference type="Gene3D" id="3.10.20.30">
    <property type="match status" value="1"/>
</dbReference>
<dbReference type="InterPro" id="IPR001041">
    <property type="entry name" value="2Fe-2S_ferredoxin-type"/>
</dbReference>
<comment type="cofactor">
    <cofactor evidence="6">
        <name>[2Fe-2S] cluster</name>
        <dbReference type="ChEBI" id="CHEBI:190135"/>
    </cofactor>
</comment>
<dbReference type="PROSITE" id="PS51085">
    <property type="entry name" value="2FE2S_FER_2"/>
    <property type="match status" value="1"/>
</dbReference>
<dbReference type="PROSITE" id="PS00814">
    <property type="entry name" value="ADX"/>
    <property type="match status" value="1"/>
</dbReference>
<keyword evidence="4" id="KW-0408">Iron</keyword>
<dbReference type="CDD" id="cd00207">
    <property type="entry name" value="fer2"/>
    <property type="match status" value="1"/>
</dbReference>
<evidence type="ECO:0000256" key="3">
    <source>
        <dbReference type="ARBA" id="ARBA00022723"/>
    </source>
</evidence>
<dbReference type="InterPro" id="IPR012675">
    <property type="entry name" value="Beta-grasp_dom_sf"/>
</dbReference>
<evidence type="ECO:0000256" key="1">
    <source>
        <dbReference type="ARBA" id="ARBA00010914"/>
    </source>
</evidence>
<proteinExistence type="inferred from homology"/>
<evidence type="ECO:0000256" key="4">
    <source>
        <dbReference type="ARBA" id="ARBA00023004"/>
    </source>
</evidence>
<dbReference type="EMBL" id="JADNRY010000446">
    <property type="protein sequence ID" value="KAF9052587.1"/>
    <property type="molecule type" value="Genomic_DNA"/>
</dbReference>
<accession>A0A9P5TW17</accession>
<dbReference type="OrthoDB" id="268593at2759"/>
<dbReference type="PRINTS" id="PR00355">
    <property type="entry name" value="ADRENODOXIN"/>
</dbReference>
<evidence type="ECO:0000256" key="6">
    <source>
        <dbReference type="ARBA" id="ARBA00034078"/>
    </source>
</evidence>
<comment type="caution">
    <text evidence="8">The sequence shown here is derived from an EMBL/GenBank/DDBJ whole genome shotgun (WGS) entry which is preliminary data.</text>
</comment>
<evidence type="ECO:0000256" key="5">
    <source>
        <dbReference type="ARBA" id="ARBA00023014"/>
    </source>
</evidence>
<protein>
    <submittedName>
        <fullName evidence="8">2Fe-2S ferredoxin-type domain-containing protein</fullName>
    </submittedName>
</protein>
<keyword evidence="9" id="KW-1185">Reference proteome</keyword>
<evidence type="ECO:0000256" key="2">
    <source>
        <dbReference type="ARBA" id="ARBA00022714"/>
    </source>
</evidence>
<name>A0A9P5TW17_9AGAR</name>
<dbReference type="Proteomes" id="UP000772434">
    <property type="component" value="Unassembled WGS sequence"/>
</dbReference>
<feature type="domain" description="2Fe-2S ferredoxin-type" evidence="7">
    <location>
        <begin position="60"/>
        <end position="165"/>
    </location>
</feature>
<dbReference type="GO" id="GO:0046872">
    <property type="term" value="F:metal ion binding"/>
    <property type="evidence" value="ECO:0007669"/>
    <property type="project" value="UniProtKB-KW"/>
</dbReference>
<comment type="similarity">
    <text evidence="1">Belongs to the adrenodoxin/putidaredoxin family.</text>
</comment>
<dbReference type="GO" id="GO:0005739">
    <property type="term" value="C:mitochondrion"/>
    <property type="evidence" value="ECO:0007669"/>
    <property type="project" value="TreeGrafter"/>
</dbReference>
<dbReference type="GO" id="GO:0009055">
    <property type="term" value="F:electron transfer activity"/>
    <property type="evidence" value="ECO:0007669"/>
    <property type="project" value="TreeGrafter"/>
</dbReference>
<gene>
    <name evidence="8" type="ORF">BDP27DRAFT_1433747</name>
</gene>
<dbReference type="GO" id="GO:0140647">
    <property type="term" value="P:P450-containing electron transport chain"/>
    <property type="evidence" value="ECO:0007669"/>
    <property type="project" value="InterPro"/>
</dbReference>
<keyword evidence="2" id="KW-0001">2Fe-2S</keyword>
<keyword evidence="5" id="KW-0411">Iron-sulfur</keyword>
<sequence length="173" mass="19028">MYRLSNKIVLRRRAQWHAGRMFISSSRSSLVQSIRASPALSASHVDEVRHTSLDTTASTRSIPMEFKDCKGSLIKRLEANEGDHILDIAHQHGIDLEGACEGSLACSTCHIILPQTYYDTLPAPQDNENDMLDMAFGLTETSRLACQVKISMNLEGLTVTLPTATCNATLGHE</sequence>
<reference evidence="8" key="1">
    <citation type="submission" date="2020-11" db="EMBL/GenBank/DDBJ databases">
        <authorList>
            <consortium name="DOE Joint Genome Institute"/>
            <person name="Ahrendt S."/>
            <person name="Riley R."/>
            <person name="Andreopoulos W."/>
            <person name="Labutti K."/>
            <person name="Pangilinan J."/>
            <person name="Ruiz-Duenas F.J."/>
            <person name="Barrasa J.M."/>
            <person name="Sanchez-Garcia M."/>
            <person name="Camarero S."/>
            <person name="Miyauchi S."/>
            <person name="Serrano A."/>
            <person name="Linde D."/>
            <person name="Babiker R."/>
            <person name="Drula E."/>
            <person name="Ayuso-Fernandez I."/>
            <person name="Pacheco R."/>
            <person name="Padilla G."/>
            <person name="Ferreira P."/>
            <person name="Barriuso J."/>
            <person name="Kellner H."/>
            <person name="Castanera R."/>
            <person name="Alfaro M."/>
            <person name="Ramirez L."/>
            <person name="Pisabarro A.G."/>
            <person name="Kuo A."/>
            <person name="Tritt A."/>
            <person name="Lipzen A."/>
            <person name="He G."/>
            <person name="Yan M."/>
            <person name="Ng V."/>
            <person name="Cullen D."/>
            <person name="Martin F."/>
            <person name="Rosso M.-N."/>
            <person name="Henrissat B."/>
            <person name="Hibbett D."/>
            <person name="Martinez A.T."/>
            <person name="Grigoriev I.V."/>
        </authorList>
    </citation>
    <scope>NUCLEOTIDE SEQUENCE</scope>
    <source>
        <strain evidence="8">AH 40177</strain>
    </source>
</reference>
<organism evidence="8 9">
    <name type="scientific">Rhodocollybia butyracea</name>
    <dbReference type="NCBI Taxonomy" id="206335"/>
    <lineage>
        <taxon>Eukaryota</taxon>
        <taxon>Fungi</taxon>
        <taxon>Dikarya</taxon>
        <taxon>Basidiomycota</taxon>
        <taxon>Agaricomycotina</taxon>
        <taxon>Agaricomycetes</taxon>
        <taxon>Agaricomycetidae</taxon>
        <taxon>Agaricales</taxon>
        <taxon>Marasmiineae</taxon>
        <taxon>Omphalotaceae</taxon>
        <taxon>Rhodocollybia</taxon>
    </lineage>
</organism>
<evidence type="ECO:0000313" key="9">
    <source>
        <dbReference type="Proteomes" id="UP000772434"/>
    </source>
</evidence>
<dbReference type="InterPro" id="IPR018298">
    <property type="entry name" value="Adrenodoxin_Fe-S_BS"/>
</dbReference>
<dbReference type="Pfam" id="PF00111">
    <property type="entry name" value="Fer2"/>
    <property type="match status" value="1"/>
</dbReference>
<dbReference type="AlphaFoldDB" id="A0A9P5TW17"/>
<dbReference type="InterPro" id="IPR001055">
    <property type="entry name" value="Adrenodoxin-like"/>
</dbReference>
<evidence type="ECO:0000259" key="7">
    <source>
        <dbReference type="PROSITE" id="PS51085"/>
    </source>
</evidence>
<keyword evidence="3" id="KW-0479">Metal-binding</keyword>